<dbReference type="Proteomes" id="UP000275846">
    <property type="component" value="Unassembled WGS sequence"/>
</dbReference>
<protein>
    <submittedName>
        <fullName evidence="3">Reverse transcriptase domain-containing protein</fullName>
    </submittedName>
</protein>
<evidence type="ECO:0000313" key="3">
    <source>
        <dbReference type="WBParaSite" id="SSLN_0001557001-mRNA-1"/>
    </source>
</evidence>
<sequence>MLLWPPLTGIQLSPVAPQSWVLPSGNIPGNRHDRQDKPAEGHRCCVCLHTRFRKKFTTIIAAYATSSMISFNETKNKLYEDLRALLETVPKANKMDVLGDFNTRVETGSAGSPLSRRLRDGQDMLVTKAIREADGWTDHRLVISKMRLQLQPHRRPQVKRHRDMQAPDDNTTAEIRRFHLQNVIPSTTLERAHRQDQDWFDDNDADISKLLREKNRRHKAYMDSQTDANKTAFFRFPYLVQQRLREMQDAWIKRQETRTHLYTTFEERMEDFDTLTRDRLQKIMQKVGSTERFMHDETMPGITDSRPVAESLAMTSGVKQRCVLVPNLVIDHHRLNYPCHNRTTTKTTTATYTSATGENAPDAPPITIINTTVTTASNGDSIPACTCAPNIGLLSQLRTNDNVASGSGPEKLEDLHAAYNNATAETRCCQLRNAIQFTAPEALGRAHHQHQDWLVDKNADISNLLAEKNRINNAYMDLRTDATASHSNGCGRNHPSRATYFQRESAGIQHNPTGSLQAREHRLMAELTTLFEEMWHQGQVPQEFKDATVVHLYKRKGNQQLSDNHTGISLLNITGKVFTRILLNRPNGHLEQCLLSESQYGFLRPRRTTDMTFTARQLQ</sequence>
<keyword evidence="2" id="KW-1185">Reference proteome</keyword>
<dbReference type="WBParaSite" id="SSLN_0001557001-mRNA-1">
    <property type="protein sequence ID" value="SSLN_0001557001-mRNA-1"/>
    <property type="gene ID" value="SSLN_0001557001"/>
</dbReference>
<dbReference type="PANTHER" id="PTHR19446">
    <property type="entry name" value="REVERSE TRANSCRIPTASES"/>
    <property type="match status" value="1"/>
</dbReference>
<accession>A0A183TEW1</accession>
<evidence type="ECO:0000313" key="2">
    <source>
        <dbReference type="Proteomes" id="UP000275846"/>
    </source>
</evidence>
<evidence type="ECO:0000313" key="1">
    <source>
        <dbReference type="EMBL" id="VDM01395.1"/>
    </source>
</evidence>
<gene>
    <name evidence="1" type="ORF">SSLN_LOCUS15009</name>
</gene>
<dbReference type="EMBL" id="UYSU01039514">
    <property type="protein sequence ID" value="VDM01395.1"/>
    <property type="molecule type" value="Genomic_DNA"/>
</dbReference>
<name>A0A183TEW1_SCHSO</name>
<dbReference type="AlphaFoldDB" id="A0A183TEW1"/>
<organism evidence="3">
    <name type="scientific">Schistocephalus solidus</name>
    <name type="common">Tapeworm</name>
    <dbReference type="NCBI Taxonomy" id="70667"/>
    <lineage>
        <taxon>Eukaryota</taxon>
        <taxon>Metazoa</taxon>
        <taxon>Spiralia</taxon>
        <taxon>Lophotrochozoa</taxon>
        <taxon>Platyhelminthes</taxon>
        <taxon>Cestoda</taxon>
        <taxon>Eucestoda</taxon>
        <taxon>Diphyllobothriidea</taxon>
        <taxon>Diphyllobothriidae</taxon>
        <taxon>Schistocephalus</taxon>
    </lineage>
</organism>
<proteinExistence type="predicted"/>
<reference evidence="1 2" key="2">
    <citation type="submission" date="2018-11" db="EMBL/GenBank/DDBJ databases">
        <authorList>
            <consortium name="Pathogen Informatics"/>
        </authorList>
    </citation>
    <scope>NUCLEOTIDE SEQUENCE [LARGE SCALE GENOMIC DNA]</scope>
    <source>
        <strain evidence="1 2">NST_G2</strain>
    </source>
</reference>
<reference evidence="3" key="1">
    <citation type="submission" date="2016-06" db="UniProtKB">
        <authorList>
            <consortium name="WormBaseParasite"/>
        </authorList>
    </citation>
    <scope>IDENTIFICATION</scope>
</reference>